<feature type="signal peptide" evidence="1">
    <location>
        <begin position="1"/>
        <end position="23"/>
    </location>
</feature>
<keyword evidence="1" id="KW-0732">Signal</keyword>
<reference evidence="3" key="1">
    <citation type="submission" date="2017-11" db="EMBL/GenBank/DDBJ databases">
        <authorList>
            <person name="Chan K.G."/>
            <person name="Lee L.S."/>
        </authorList>
    </citation>
    <scope>NUCLEOTIDE SEQUENCE [LARGE SCALE GENOMIC DNA]</scope>
    <source>
        <strain evidence="3">DSM 100970</strain>
    </source>
</reference>
<organism evidence="2 3">
    <name type="scientific">Aquella oligotrophica</name>
    <dbReference type="NCBI Taxonomy" id="2067065"/>
    <lineage>
        <taxon>Bacteria</taxon>
        <taxon>Pseudomonadati</taxon>
        <taxon>Pseudomonadota</taxon>
        <taxon>Betaproteobacteria</taxon>
        <taxon>Neisseriales</taxon>
        <taxon>Neisseriaceae</taxon>
        <taxon>Aquella</taxon>
    </lineage>
</organism>
<proteinExistence type="predicted"/>
<evidence type="ECO:0000313" key="2">
    <source>
        <dbReference type="EMBL" id="AUR52803.1"/>
    </source>
</evidence>
<dbReference type="KEGG" id="nba:CUN60_11030"/>
<dbReference type="RefSeq" id="WP_102952091.1">
    <property type="nucleotide sequence ID" value="NZ_CP024847.1"/>
</dbReference>
<feature type="chain" id="PRO_5014468138" description="DUF5050 domain-containing protein" evidence="1">
    <location>
        <begin position="24"/>
        <end position="415"/>
    </location>
</feature>
<keyword evidence="3" id="KW-1185">Reference proteome</keyword>
<dbReference type="Proteomes" id="UP000236655">
    <property type="component" value="Chromosome"/>
</dbReference>
<accession>A0A2I7N8L8</accession>
<evidence type="ECO:0008006" key="4">
    <source>
        <dbReference type="Google" id="ProtNLM"/>
    </source>
</evidence>
<protein>
    <recommendedName>
        <fullName evidence="4">DUF5050 domain-containing protein</fullName>
    </recommendedName>
</protein>
<sequence length="415" mass="44412">MHKSIMFRNIVSVSGIFLSVSLAACSSGSGSSGANGSSGVAYVLNDQTWNISRCPLDPDGNLNNCDLITPTDESGNNIMRTANSDGEPGTTAAGIVFNKQYAYIGIANNGSSSYNSYISVCSLGFNGELTSCKNVDTNVLFESATSRVSQTPILNNKIYFTSRSQAQAGIESNGYIVWCDLADNGSILSSTCKNINDKSNEPGNLVLFGNYGLTISNNHIYTISARNKLVSILTLDSAGNILADSLYLDHGLNANGVSVLESPRKMTIVNGYAYITDPGYNGTDDSLVVCQVNGENGHLYNCQPEYARDKYTDKNILLGPVGIGSYGNKVYPLNWGYNRDELGHTAGVCDLFSGKDTLSCITSYGYDSNMEGTFNIPMDMAVISANQIKLNSVKGVNKKSVPLLAPNKFMEAQLP</sequence>
<gene>
    <name evidence="2" type="ORF">CUN60_11030</name>
</gene>
<evidence type="ECO:0000313" key="3">
    <source>
        <dbReference type="Proteomes" id="UP000236655"/>
    </source>
</evidence>
<name>A0A2I7N8L8_9NEIS</name>
<dbReference type="PROSITE" id="PS51257">
    <property type="entry name" value="PROKAR_LIPOPROTEIN"/>
    <property type="match status" value="1"/>
</dbReference>
<dbReference type="AlphaFoldDB" id="A0A2I7N8L8"/>
<dbReference type="EMBL" id="CP024847">
    <property type="protein sequence ID" value="AUR52803.1"/>
    <property type="molecule type" value="Genomic_DNA"/>
</dbReference>
<evidence type="ECO:0000256" key="1">
    <source>
        <dbReference type="SAM" id="SignalP"/>
    </source>
</evidence>